<feature type="transmembrane region" description="Helical" evidence="1">
    <location>
        <begin position="165"/>
        <end position="183"/>
    </location>
</feature>
<reference evidence="3" key="2">
    <citation type="journal article" date="2017" name="Genome Announc.">
        <title>Draft genome sequence of Paludibacter jiangxiensis NM7(T), a propionate-producing fermentative bacterium.</title>
        <authorList>
            <person name="Qiu Y.-L."/>
            <person name="Tourlousse D.M."/>
            <person name="Matsuura N."/>
            <person name="Ohashi A."/>
            <person name="Sekiguchi Y."/>
        </authorList>
    </citation>
    <scope>NUCLEOTIDE SEQUENCE [LARGE SCALE GENOMIC DNA]</scope>
    <source>
        <strain evidence="3">NM7</strain>
    </source>
</reference>
<keyword evidence="1" id="KW-1133">Transmembrane helix</keyword>
<accession>A0A161LV90</accession>
<keyword evidence="1" id="KW-0472">Membrane</keyword>
<feature type="transmembrane region" description="Helical" evidence="1">
    <location>
        <begin position="195"/>
        <end position="214"/>
    </location>
</feature>
<evidence type="ECO:0000313" key="2">
    <source>
        <dbReference type="EMBL" id="GAT63119.1"/>
    </source>
</evidence>
<organism evidence="2 3">
    <name type="scientific">Paludibacter jiangxiensis</name>
    <dbReference type="NCBI Taxonomy" id="681398"/>
    <lineage>
        <taxon>Bacteria</taxon>
        <taxon>Pseudomonadati</taxon>
        <taxon>Bacteroidota</taxon>
        <taxon>Bacteroidia</taxon>
        <taxon>Bacteroidales</taxon>
        <taxon>Paludibacteraceae</taxon>
        <taxon>Paludibacter</taxon>
    </lineage>
</organism>
<sequence>MERIITYFVLSFACFLFANYQLPAQSNELCHIYLKDGRVAKGEITENIPNELVRIKNADGKALIFTYPEIQKIVPDSIENKVRSVYITLKNGVQIKGLFLQSIPNQSITIQTANGTTQCYTYDEIQTIRYSNKPLLPKKPGAAFVNSLFFPGLGQFYNGQKTKGIIFSSIGAGSLSVITYCAITMSHKDEPFMEFFIGGISAVVFSLDYLASLIDAPISASKINKRHRNGMFSWSLGKESQLGISPKFTFRSLNHTEKMIGLKLRLSL</sequence>
<comment type="caution">
    <text evidence="2">The sequence shown here is derived from an EMBL/GenBank/DDBJ whole genome shotgun (WGS) entry which is preliminary data.</text>
</comment>
<dbReference type="AlphaFoldDB" id="A0A161LV90"/>
<gene>
    <name evidence="2" type="ORF">PJIAN_3433</name>
</gene>
<dbReference type="Proteomes" id="UP000076586">
    <property type="component" value="Unassembled WGS sequence"/>
</dbReference>
<keyword evidence="3" id="KW-1185">Reference proteome</keyword>
<protein>
    <recommendedName>
        <fullName evidence="4">DUF5683 domain-containing protein</fullName>
    </recommendedName>
</protein>
<name>A0A161LV90_9BACT</name>
<evidence type="ECO:0000256" key="1">
    <source>
        <dbReference type="SAM" id="Phobius"/>
    </source>
</evidence>
<dbReference type="EMBL" id="BDCR01000003">
    <property type="protein sequence ID" value="GAT63119.1"/>
    <property type="molecule type" value="Genomic_DNA"/>
</dbReference>
<evidence type="ECO:0008006" key="4">
    <source>
        <dbReference type="Google" id="ProtNLM"/>
    </source>
</evidence>
<dbReference type="RefSeq" id="WP_153802528.1">
    <property type="nucleotide sequence ID" value="NZ_BDCR01000003.1"/>
</dbReference>
<dbReference type="OrthoDB" id="1014848at2"/>
<keyword evidence="1" id="KW-0812">Transmembrane</keyword>
<reference evidence="3" key="1">
    <citation type="submission" date="2016-04" db="EMBL/GenBank/DDBJ databases">
        <title>Draft genome sequence of Paludibacter jiangxiensis strain NM7.</title>
        <authorList>
            <person name="Qiu Y."/>
            <person name="Matsuura N."/>
            <person name="Ohashi A."/>
            <person name="Tourlousse M.D."/>
            <person name="Sekiguchi Y."/>
        </authorList>
    </citation>
    <scope>NUCLEOTIDE SEQUENCE [LARGE SCALE GENOMIC DNA]</scope>
    <source>
        <strain evidence="3">NM7</strain>
    </source>
</reference>
<evidence type="ECO:0000313" key="3">
    <source>
        <dbReference type="Proteomes" id="UP000076586"/>
    </source>
</evidence>
<dbReference type="STRING" id="681398.PJIAN_3433"/>
<proteinExistence type="predicted"/>